<evidence type="ECO:0000313" key="3">
    <source>
        <dbReference type="EnsemblPlants" id="PGSC0003DMT400097193"/>
    </source>
</evidence>
<reference evidence="4" key="1">
    <citation type="journal article" date="2011" name="Nature">
        <title>Genome sequence and analysis of the tuber crop potato.</title>
        <authorList>
            <consortium name="The Potato Genome Sequencing Consortium"/>
        </authorList>
    </citation>
    <scope>NUCLEOTIDE SEQUENCE [LARGE SCALE GENOMIC DNA]</scope>
    <source>
        <strain evidence="4">cv. DM1-3 516 R44</strain>
    </source>
</reference>
<organism evidence="3 4">
    <name type="scientific">Solanum tuberosum</name>
    <name type="common">Potato</name>
    <dbReference type="NCBI Taxonomy" id="4113"/>
    <lineage>
        <taxon>Eukaryota</taxon>
        <taxon>Viridiplantae</taxon>
        <taxon>Streptophyta</taxon>
        <taxon>Embryophyta</taxon>
        <taxon>Tracheophyta</taxon>
        <taxon>Spermatophyta</taxon>
        <taxon>Magnoliopsida</taxon>
        <taxon>eudicotyledons</taxon>
        <taxon>Gunneridae</taxon>
        <taxon>Pentapetalae</taxon>
        <taxon>asterids</taxon>
        <taxon>lamiids</taxon>
        <taxon>Solanales</taxon>
        <taxon>Solanaceae</taxon>
        <taxon>Solanoideae</taxon>
        <taxon>Solaneae</taxon>
        <taxon>Solanum</taxon>
    </lineage>
</organism>
<dbReference type="PANTHER" id="PTHR33180:SF31">
    <property type="entry name" value="POLYPROTEIN PROTEIN"/>
    <property type="match status" value="1"/>
</dbReference>
<evidence type="ECO:0000256" key="1">
    <source>
        <dbReference type="SAM" id="MobiDB-lite"/>
    </source>
</evidence>
<sequence length="370" mass="41115">MGRTNLDMPPHKRARGIVIHEVAAASSKKGKTTPPKGGKGKGKAPASKRDGFHFRVHYDSSRILETTPPAADTVPAVAQSVVSAPPVLGHPSRLLDGIKAERLKTILDEKHLSIEGLEGRLASQESSQRLTKEVGEPNLDRRWASKNHRMKPVKLVELMDKSVTHRIVPAPAQMAVPVPLVLGPPSRLLNQLKTEGLRRILDEKFLSTDVLEGRYPSVWDTLRFLRFEEFTIPRGPYIPTSIRSSIMLSQNESILRHPNEACLRSIIARKRLNIGLIIEQEMAMRVKQHQTSLPFSVLITELCRCAKVSCDETRDIEVTPTSCKDIRCIEAEYTREEADKRRATLVDASPEIDVETIPADVSLPTPPSGP</sequence>
<evidence type="ECO:0000259" key="2">
    <source>
        <dbReference type="Pfam" id="PF20167"/>
    </source>
</evidence>
<dbReference type="Gramene" id="PGSC0003DMT400097193">
    <property type="protein sequence ID" value="PGSC0003DMT400097193"/>
    <property type="gene ID" value="PGSC0003DMG400046764"/>
</dbReference>
<protein>
    <recommendedName>
        <fullName evidence="2">Putative plant transposon protein domain-containing protein</fullName>
    </recommendedName>
</protein>
<dbReference type="PANTHER" id="PTHR33180">
    <property type="entry name" value="PHOTOSYSTEM II CP43 REACTION CENTER PROTEIN"/>
    <property type="match status" value="1"/>
</dbReference>
<evidence type="ECO:0000313" key="4">
    <source>
        <dbReference type="Proteomes" id="UP000011115"/>
    </source>
</evidence>
<reference evidence="3" key="2">
    <citation type="submission" date="2015-06" db="UniProtKB">
        <authorList>
            <consortium name="EnsemblPlants"/>
        </authorList>
    </citation>
    <scope>IDENTIFICATION</scope>
    <source>
        <strain evidence="3">DM1-3 516 R44</strain>
    </source>
</reference>
<dbReference type="EnsemblPlants" id="PGSC0003DMT400097193">
    <property type="protein sequence ID" value="PGSC0003DMT400097193"/>
    <property type="gene ID" value="PGSC0003DMG400046764"/>
</dbReference>
<name>M1E038_SOLTU</name>
<dbReference type="Pfam" id="PF20167">
    <property type="entry name" value="Transposase_32"/>
    <property type="match status" value="1"/>
</dbReference>
<dbReference type="Proteomes" id="UP000011115">
    <property type="component" value="Unassembled WGS sequence"/>
</dbReference>
<feature type="domain" description="Putative plant transposon protein" evidence="2">
    <location>
        <begin position="237"/>
        <end position="308"/>
    </location>
</feature>
<dbReference type="InterPro" id="IPR046796">
    <property type="entry name" value="Transposase_32_dom"/>
</dbReference>
<dbReference type="InParanoid" id="M1E038"/>
<accession>M1E038</accession>
<proteinExistence type="predicted"/>
<dbReference type="HOGENOM" id="CLU_029307_1_1_1"/>
<dbReference type="AlphaFoldDB" id="M1E038"/>
<feature type="region of interest" description="Disordered" evidence="1">
    <location>
        <begin position="22"/>
        <end position="52"/>
    </location>
</feature>
<dbReference type="PaxDb" id="4113-PGSC0003DMT400097193"/>
<keyword evidence="4" id="KW-1185">Reference proteome</keyword>